<organism evidence="1 2">
    <name type="scientific">[Candida] jaroonii</name>
    <dbReference type="NCBI Taxonomy" id="467808"/>
    <lineage>
        <taxon>Eukaryota</taxon>
        <taxon>Fungi</taxon>
        <taxon>Dikarya</taxon>
        <taxon>Ascomycota</taxon>
        <taxon>Saccharomycotina</taxon>
        <taxon>Pichiomycetes</taxon>
        <taxon>Debaryomycetaceae</taxon>
        <taxon>Yamadazyma</taxon>
    </lineage>
</organism>
<evidence type="ECO:0000313" key="1">
    <source>
        <dbReference type="EMBL" id="CAH6718359.1"/>
    </source>
</evidence>
<sequence length="461" mass="51300">MPIFNDHPYTSITIKIDQLSKPHQNDEIDNTLELYVSDLLHLIKLQPGSGPSEAARAIRKRIKYGDSVEEQLRALNILELLILNSGSKIGPVIARDDKLLDVLKGIITGSGKTGLGVSYDKDVQTTVKNLSIGWKSELADLDGYKYLASLWKNIPRRKATHSHSRSRSRADDIEDPVDAFADEGAIRSPSPSSPAMSRNHERRAPMRPLSPKPTTSSSFGRKGKDKKDKKKKKKSKNGIVYADERYKIPQINYRVEAPKIRTVISDCHTHTTTLSNLLISLPPNVSPLDDEKVGKEFEKCKSIRRKVLKYLQFVGVGDPSEKSADIVQMDDEFLGSLIVANEQLVEVFKKYDMLAGYTAENPAPNYDEESSDESYYTSEEEESVYDDEIQSVAEDVNRIHINEVGSSSTTIPKSKSPPPPRPAKPPALTSPHKTLQRTDTNATTESDPFGDGNELGGSKYY</sequence>
<dbReference type="Proteomes" id="UP001152531">
    <property type="component" value="Unassembled WGS sequence"/>
</dbReference>
<proteinExistence type="predicted"/>
<comment type="caution">
    <text evidence="1">The sequence shown here is derived from an EMBL/GenBank/DDBJ whole genome shotgun (WGS) entry which is preliminary data.</text>
</comment>
<keyword evidence="2" id="KW-1185">Reference proteome</keyword>
<protein>
    <submittedName>
        <fullName evidence="1">LAS seventeen-binding protein 5</fullName>
    </submittedName>
</protein>
<reference evidence="1" key="1">
    <citation type="submission" date="2022-06" db="EMBL/GenBank/DDBJ databases">
        <authorList>
            <person name="Legras J.-L."/>
            <person name="Devillers H."/>
            <person name="Grondin C."/>
        </authorList>
    </citation>
    <scope>NUCLEOTIDE SEQUENCE</scope>
    <source>
        <strain evidence="1">CLIB 1444</strain>
    </source>
</reference>
<evidence type="ECO:0000313" key="2">
    <source>
        <dbReference type="Proteomes" id="UP001152531"/>
    </source>
</evidence>
<gene>
    <name evidence="1" type="ORF">CLIB1444_01S04984</name>
</gene>
<name>A0ACA9Y0G5_9ASCO</name>
<accession>A0ACA9Y0G5</accession>
<dbReference type="EMBL" id="CALSDN010000001">
    <property type="protein sequence ID" value="CAH6718359.1"/>
    <property type="molecule type" value="Genomic_DNA"/>
</dbReference>